<evidence type="ECO:0000256" key="2">
    <source>
        <dbReference type="ARBA" id="ARBA00005179"/>
    </source>
</evidence>
<feature type="transmembrane region" description="Helical" evidence="8">
    <location>
        <begin position="6"/>
        <end position="23"/>
    </location>
</feature>
<comment type="pathway">
    <text evidence="2">Secondary metabolite biosynthesis.</text>
</comment>
<evidence type="ECO:0000313" key="12">
    <source>
        <dbReference type="Proteomes" id="UP000663864"/>
    </source>
</evidence>
<dbReference type="EMBL" id="CAJNOT010001776">
    <property type="protein sequence ID" value="CAF1247432.1"/>
    <property type="molecule type" value="Genomic_DNA"/>
</dbReference>
<dbReference type="InterPro" id="IPR032805">
    <property type="entry name" value="Wax_synthase_dom"/>
</dbReference>
<gene>
    <name evidence="11" type="ORF">JBS370_LOCUS9914</name>
    <name evidence="10" type="ORF">ZHD862_LOCUS25205</name>
</gene>
<evidence type="ECO:0000256" key="7">
    <source>
        <dbReference type="ARBA" id="ARBA00023136"/>
    </source>
</evidence>
<comment type="similarity">
    <text evidence="3">Belongs to the wax synthase family.</text>
</comment>
<feature type="transmembrane region" description="Helical" evidence="8">
    <location>
        <begin position="274"/>
        <end position="293"/>
    </location>
</feature>
<dbReference type="Pfam" id="PF13813">
    <property type="entry name" value="MBOAT_2"/>
    <property type="match status" value="1"/>
</dbReference>
<dbReference type="GO" id="GO:0006629">
    <property type="term" value="P:lipid metabolic process"/>
    <property type="evidence" value="ECO:0007669"/>
    <property type="project" value="InterPro"/>
</dbReference>
<dbReference type="EMBL" id="CAJOBD010000696">
    <property type="protein sequence ID" value="CAF3707439.1"/>
    <property type="molecule type" value="Genomic_DNA"/>
</dbReference>
<dbReference type="Proteomes" id="UP000663836">
    <property type="component" value="Unassembled WGS sequence"/>
</dbReference>
<comment type="subcellular location">
    <subcellularLocation>
        <location evidence="1">Membrane</location>
        <topology evidence="1">Multi-pass membrane protein</topology>
    </subcellularLocation>
</comment>
<feature type="domain" description="Wax synthase" evidence="9">
    <location>
        <begin position="181"/>
        <end position="258"/>
    </location>
</feature>
<dbReference type="GO" id="GO:0016020">
    <property type="term" value="C:membrane"/>
    <property type="evidence" value="ECO:0007669"/>
    <property type="project" value="UniProtKB-SubCell"/>
</dbReference>
<evidence type="ECO:0000256" key="1">
    <source>
        <dbReference type="ARBA" id="ARBA00004141"/>
    </source>
</evidence>
<dbReference type="AlphaFoldDB" id="A0A814ZR71"/>
<evidence type="ECO:0000256" key="4">
    <source>
        <dbReference type="ARBA" id="ARBA00022679"/>
    </source>
</evidence>
<reference evidence="10" key="1">
    <citation type="submission" date="2021-02" db="EMBL/GenBank/DDBJ databases">
        <authorList>
            <person name="Nowell W R."/>
        </authorList>
    </citation>
    <scope>NUCLEOTIDE SEQUENCE</scope>
</reference>
<proteinExistence type="inferred from homology"/>
<dbReference type="PANTHER" id="PTHR31595:SF57">
    <property type="entry name" value="OS04G0481900 PROTEIN"/>
    <property type="match status" value="1"/>
</dbReference>
<dbReference type="Proteomes" id="UP000663864">
    <property type="component" value="Unassembled WGS sequence"/>
</dbReference>
<accession>A0A814ZR71</accession>
<comment type="caution">
    <text evidence="10">The sequence shown here is derived from an EMBL/GenBank/DDBJ whole genome shotgun (WGS) entry which is preliminary data.</text>
</comment>
<feature type="transmembrane region" description="Helical" evidence="8">
    <location>
        <begin position="30"/>
        <end position="48"/>
    </location>
</feature>
<dbReference type="PANTHER" id="PTHR31595">
    <property type="entry name" value="LONG-CHAIN-ALCOHOL O-FATTY-ACYLTRANSFERASE 3-RELATED"/>
    <property type="match status" value="1"/>
</dbReference>
<sequence>MSTTPLLIFIGWIVQLFIGFYFIRFISNIIIRCILTCIPCILLTYMVSNKLPPFQMLSMLLVTYCWLISIRYIHLIVLSPNQCLTFHSFILKFLWMFFPIISCTSYQQKQWLILYDFISAAIKLLINHWMYRWLLTCKGSDSYVRLIMFYTFILTYSFLSDIQSGLVRIFTRNKYMIKSLTDFPLLSCSLREFWGKRYNQLVGTIFRESIFQPILQYLSSPTIAALIVFFISGLLHIHLAFINFGDSRATISTISFFLLHGIACTIEAHTSFRIPLLFSWLFTQLFLLVTVPLQNGDFTKLGPDYYAINTPPLFEQKWIPKLSIPNFCPN</sequence>
<keyword evidence="7 8" id="KW-0472">Membrane</keyword>
<keyword evidence="6 8" id="KW-1133">Transmembrane helix</keyword>
<evidence type="ECO:0000259" key="9">
    <source>
        <dbReference type="Pfam" id="PF13813"/>
    </source>
</evidence>
<evidence type="ECO:0000256" key="8">
    <source>
        <dbReference type="SAM" id="Phobius"/>
    </source>
</evidence>
<feature type="transmembrane region" description="Helical" evidence="8">
    <location>
        <begin position="89"/>
        <end position="107"/>
    </location>
</feature>
<protein>
    <recommendedName>
        <fullName evidence="9">Wax synthase domain-containing protein</fullName>
    </recommendedName>
</protein>
<keyword evidence="4" id="KW-0808">Transferase</keyword>
<feature type="transmembrane region" description="Helical" evidence="8">
    <location>
        <begin position="113"/>
        <end position="131"/>
    </location>
</feature>
<name>A0A814ZR71_9BILA</name>
<evidence type="ECO:0000256" key="6">
    <source>
        <dbReference type="ARBA" id="ARBA00022989"/>
    </source>
</evidence>
<feature type="transmembrane region" description="Helical" evidence="8">
    <location>
        <begin position="223"/>
        <end position="242"/>
    </location>
</feature>
<dbReference type="InterPro" id="IPR044851">
    <property type="entry name" value="Wax_synthase"/>
</dbReference>
<evidence type="ECO:0000256" key="3">
    <source>
        <dbReference type="ARBA" id="ARBA00007282"/>
    </source>
</evidence>
<feature type="transmembrane region" description="Helical" evidence="8">
    <location>
        <begin position="54"/>
        <end position="77"/>
    </location>
</feature>
<dbReference type="GO" id="GO:0008374">
    <property type="term" value="F:O-acyltransferase activity"/>
    <property type="evidence" value="ECO:0007669"/>
    <property type="project" value="InterPro"/>
</dbReference>
<keyword evidence="5 8" id="KW-0812">Transmembrane</keyword>
<feature type="transmembrane region" description="Helical" evidence="8">
    <location>
        <begin position="143"/>
        <end position="159"/>
    </location>
</feature>
<evidence type="ECO:0000313" key="11">
    <source>
        <dbReference type="EMBL" id="CAF3707439.1"/>
    </source>
</evidence>
<organism evidence="10 12">
    <name type="scientific">Rotaria sordida</name>
    <dbReference type="NCBI Taxonomy" id="392033"/>
    <lineage>
        <taxon>Eukaryota</taxon>
        <taxon>Metazoa</taxon>
        <taxon>Spiralia</taxon>
        <taxon>Gnathifera</taxon>
        <taxon>Rotifera</taxon>
        <taxon>Eurotatoria</taxon>
        <taxon>Bdelloidea</taxon>
        <taxon>Philodinida</taxon>
        <taxon>Philodinidae</taxon>
        <taxon>Rotaria</taxon>
    </lineage>
</organism>
<evidence type="ECO:0000256" key="5">
    <source>
        <dbReference type="ARBA" id="ARBA00022692"/>
    </source>
</evidence>
<evidence type="ECO:0000313" key="10">
    <source>
        <dbReference type="EMBL" id="CAF1247432.1"/>
    </source>
</evidence>